<name>A0A8T0GIQ2_CERPU</name>
<evidence type="ECO:0000313" key="1">
    <source>
        <dbReference type="EMBL" id="KAG0558893.1"/>
    </source>
</evidence>
<dbReference type="Proteomes" id="UP000822688">
    <property type="component" value="Chromosome 10"/>
</dbReference>
<comment type="caution">
    <text evidence="1">The sequence shown here is derived from an EMBL/GenBank/DDBJ whole genome shotgun (WGS) entry which is preliminary data.</text>
</comment>
<evidence type="ECO:0000313" key="2">
    <source>
        <dbReference type="Proteomes" id="UP000822688"/>
    </source>
</evidence>
<gene>
    <name evidence="1" type="ORF">KC19_10G062800</name>
</gene>
<sequence>MAGVDPAQTPDMFVPPTFPDDFIACKDRSFFERTSTAELCESLVGQYLYCHRNGNLVQIAEAEVYSEEHDSSLYQAMFGSPCAQFKTKAGQLIARYPTHEQPAAMTPDAARASMYPLELYITAGMDETCGDVLRLISFLQVEGCEPPYLLEERLGHDNVEGMFIHKEHVAEALGAGGDELDWAPDPFLYQGDGVQLFFLREPRVRKTDVLRGPIYVDEKRVGPEVEGQDKENCFSLDFFGDIMQRI</sequence>
<accession>A0A8T0GIQ2</accession>
<keyword evidence="2" id="KW-1185">Reference proteome</keyword>
<dbReference type="AlphaFoldDB" id="A0A8T0GIQ2"/>
<reference evidence="1" key="1">
    <citation type="submission" date="2020-06" db="EMBL/GenBank/DDBJ databases">
        <title>WGS assembly of Ceratodon purpureus strain R40.</title>
        <authorList>
            <person name="Carey S.B."/>
            <person name="Jenkins J."/>
            <person name="Shu S."/>
            <person name="Lovell J.T."/>
            <person name="Sreedasyam A."/>
            <person name="Maumus F."/>
            <person name="Tiley G.P."/>
            <person name="Fernandez-Pozo N."/>
            <person name="Barry K."/>
            <person name="Chen C."/>
            <person name="Wang M."/>
            <person name="Lipzen A."/>
            <person name="Daum C."/>
            <person name="Saski C.A."/>
            <person name="Payton A.C."/>
            <person name="Mcbreen J.C."/>
            <person name="Conrad R.E."/>
            <person name="Kollar L.M."/>
            <person name="Olsson S."/>
            <person name="Huttunen S."/>
            <person name="Landis J.B."/>
            <person name="Wickett N.J."/>
            <person name="Johnson M.G."/>
            <person name="Rensing S.A."/>
            <person name="Grimwood J."/>
            <person name="Schmutz J."/>
            <person name="Mcdaniel S.F."/>
        </authorList>
    </citation>
    <scope>NUCLEOTIDE SEQUENCE</scope>
    <source>
        <strain evidence="1">R40</strain>
    </source>
</reference>
<dbReference type="EMBL" id="CM026431">
    <property type="protein sequence ID" value="KAG0558893.1"/>
    <property type="molecule type" value="Genomic_DNA"/>
</dbReference>
<proteinExistence type="predicted"/>
<organism evidence="1 2">
    <name type="scientific">Ceratodon purpureus</name>
    <name type="common">Fire moss</name>
    <name type="synonym">Dicranum purpureum</name>
    <dbReference type="NCBI Taxonomy" id="3225"/>
    <lineage>
        <taxon>Eukaryota</taxon>
        <taxon>Viridiplantae</taxon>
        <taxon>Streptophyta</taxon>
        <taxon>Embryophyta</taxon>
        <taxon>Bryophyta</taxon>
        <taxon>Bryophytina</taxon>
        <taxon>Bryopsida</taxon>
        <taxon>Dicranidae</taxon>
        <taxon>Pseudoditrichales</taxon>
        <taxon>Ditrichaceae</taxon>
        <taxon>Ceratodon</taxon>
    </lineage>
</organism>
<protein>
    <submittedName>
        <fullName evidence="1">Uncharacterized protein</fullName>
    </submittedName>
</protein>